<evidence type="ECO:0000313" key="1">
    <source>
        <dbReference type="EMBL" id="RNA01953.1"/>
    </source>
</evidence>
<dbReference type="AlphaFoldDB" id="A0A3M7PSE8"/>
<comment type="caution">
    <text evidence="1">The sequence shown here is derived from an EMBL/GenBank/DDBJ whole genome shotgun (WGS) entry which is preliminary data.</text>
</comment>
<proteinExistence type="predicted"/>
<sequence length="61" mass="6815">MNASPLSLLSTNVIRTSLINLSSNEGCAISARSETFPLPPRMEDVSRYLMSKYRLNHNFGL</sequence>
<gene>
    <name evidence="1" type="ORF">BpHYR1_031852</name>
</gene>
<dbReference type="Proteomes" id="UP000276133">
    <property type="component" value="Unassembled WGS sequence"/>
</dbReference>
<organism evidence="1 2">
    <name type="scientific">Brachionus plicatilis</name>
    <name type="common">Marine rotifer</name>
    <name type="synonym">Brachionus muelleri</name>
    <dbReference type="NCBI Taxonomy" id="10195"/>
    <lineage>
        <taxon>Eukaryota</taxon>
        <taxon>Metazoa</taxon>
        <taxon>Spiralia</taxon>
        <taxon>Gnathifera</taxon>
        <taxon>Rotifera</taxon>
        <taxon>Eurotatoria</taxon>
        <taxon>Monogononta</taxon>
        <taxon>Pseudotrocha</taxon>
        <taxon>Ploima</taxon>
        <taxon>Brachionidae</taxon>
        <taxon>Brachionus</taxon>
    </lineage>
</organism>
<evidence type="ECO:0000313" key="2">
    <source>
        <dbReference type="Proteomes" id="UP000276133"/>
    </source>
</evidence>
<protein>
    <submittedName>
        <fullName evidence="1">Uncharacterized protein</fullName>
    </submittedName>
</protein>
<accession>A0A3M7PSE8</accession>
<dbReference type="EMBL" id="REGN01009097">
    <property type="protein sequence ID" value="RNA01953.1"/>
    <property type="molecule type" value="Genomic_DNA"/>
</dbReference>
<name>A0A3M7PSE8_BRAPC</name>
<reference evidence="1 2" key="1">
    <citation type="journal article" date="2018" name="Sci. Rep.">
        <title>Genomic signatures of local adaptation to the degree of environmental predictability in rotifers.</title>
        <authorList>
            <person name="Franch-Gras L."/>
            <person name="Hahn C."/>
            <person name="Garcia-Roger E.M."/>
            <person name="Carmona M.J."/>
            <person name="Serra M."/>
            <person name="Gomez A."/>
        </authorList>
    </citation>
    <scope>NUCLEOTIDE SEQUENCE [LARGE SCALE GENOMIC DNA]</scope>
    <source>
        <strain evidence="1">HYR1</strain>
    </source>
</reference>
<keyword evidence="2" id="KW-1185">Reference proteome</keyword>